<dbReference type="PANTHER" id="PTHR11054">
    <property type="entry name" value="6-PHOSPHOGLUCONOLACTONASE"/>
    <property type="match status" value="1"/>
</dbReference>
<dbReference type="SUPFAM" id="SSF100950">
    <property type="entry name" value="NagB/RpiA/CoA transferase-like"/>
    <property type="match status" value="1"/>
</dbReference>
<dbReference type="Pfam" id="PF01182">
    <property type="entry name" value="Glucosamine_iso"/>
    <property type="match status" value="1"/>
</dbReference>
<evidence type="ECO:0000256" key="5">
    <source>
        <dbReference type="ARBA" id="ARBA00013198"/>
    </source>
</evidence>
<proteinExistence type="inferred from homology"/>
<protein>
    <recommendedName>
        <fullName evidence="6 7">6-phosphogluconolactonase</fullName>
        <shortName evidence="7">6PGL</shortName>
        <ecNumber evidence="5 7">3.1.1.31</ecNumber>
    </recommendedName>
</protein>
<dbReference type="EMBL" id="AP025523">
    <property type="protein sequence ID" value="BDE06112.1"/>
    <property type="molecule type" value="Genomic_DNA"/>
</dbReference>
<keyword evidence="10" id="KW-1185">Reference proteome</keyword>
<dbReference type="EC" id="3.1.1.31" evidence="5 7"/>
<evidence type="ECO:0000256" key="6">
    <source>
        <dbReference type="ARBA" id="ARBA00020337"/>
    </source>
</evidence>
<evidence type="ECO:0000256" key="3">
    <source>
        <dbReference type="ARBA" id="ARBA00004961"/>
    </source>
</evidence>
<dbReference type="NCBIfam" id="TIGR01198">
    <property type="entry name" value="pgl"/>
    <property type="match status" value="1"/>
</dbReference>
<dbReference type="InterPro" id="IPR006148">
    <property type="entry name" value="Glc/Gal-6P_isomerase"/>
</dbReference>
<dbReference type="Proteomes" id="UP001317532">
    <property type="component" value="Chromosome"/>
</dbReference>
<gene>
    <name evidence="7" type="primary">pgl</name>
    <name evidence="9" type="ORF">WPS_13880</name>
</gene>
<comment type="similarity">
    <text evidence="4 7">Belongs to the glucosamine/galactosamine-6-phosphate isomerase family. 6-phosphogluconolactonase subfamily.</text>
</comment>
<dbReference type="Gene3D" id="3.40.50.1360">
    <property type="match status" value="1"/>
</dbReference>
<organism evidence="9 10">
    <name type="scientific">Vulcanimicrobium alpinum</name>
    <dbReference type="NCBI Taxonomy" id="3016050"/>
    <lineage>
        <taxon>Bacteria</taxon>
        <taxon>Bacillati</taxon>
        <taxon>Vulcanimicrobiota</taxon>
        <taxon>Vulcanimicrobiia</taxon>
        <taxon>Vulcanimicrobiales</taxon>
        <taxon>Vulcanimicrobiaceae</taxon>
        <taxon>Vulcanimicrobium</taxon>
    </lineage>
</organism>
<dbReference type="RefSeq" id="WP_317997099.1">
    <property type="nucleotide sequence ID" value="NZ_AP025523.1"/>
</dbReference>
<dbReference type="CDD" id="cd01400">
    <property type="entry name" value="6PGL"/>
    <property type="match status" value="1"/>
</dbReference>
<evidence type="ECO:0000256" key="7">
    <source>
        <dbReference type="RuleBase" id="RU365095"/>
    </source>
</evidence>
<dbReference type="GO" id="GO:0006098">
    <property type="term" value="P:pentose-phosphate shunt"/>
    <property type="evidence" value="ECO:0007669"/>
    <property type="project" value="InterPro"/>
</dbReference>
<dbReference type="InterPro" id="IPR039104">
    <property type="entry name" value="6PGL"/>
</dbReference>
<feature type="domain" description="Glucosamine/galactosamine-6-phosphate isomerase" evidence="8">
    <location>
        <begin position="12"/>
        <end position="232"/>
    </location>
</feature>
<evidence type="ECO:0000313" key="9">
    <source>
        <dbReference type="EMBL" id="BDE06112.1"/>
    </source>
</evidence>
<evidence type="ECO:0000313" key="10">
    <source>
        <dbReference type="Proteomes" id="UP001317532"/>
    </source>
</evidence>
<dbReference type="GO" id="GO:0005975">
    <property type="term" value="P:carbohydrate metabolic process"/>
    <property type="evidence" value="ECO:0007669"/>
    <property type="project" value="UniProtKB-UniRule"/>
</dbReference>
<evidence type="ECO:0000256" key="2">
    <source>
        <dbReference type="ARBA" id="ARBA00002681"/>
    </source>
</evidence>
<comment type="pathway">
    <text evidence="3 7">Carbohydrate degradation; pentose phosphate pathway; D-ribulose 5-phosphate from D-glucose 6-phosphate (oxidative stage): step 2/3.</text>
</comment>
<reference evidence="9 10" key="1">
    <citation type="journal article" date="2022" name="ISME Commun">
        <title>Vulcanimicrobium alpinus gen. nov. sp. nov., the first cultivated representative of the candidate phylum 'Eremiobacterota', is a metabolically versatile aerobic anoxygenic phototroph.</title>
        <authorList>
            <person name="Yabe S."/>
            <person name="Muto K."/>
            <person name="Abe K."/>
            <person name="Yokota A."/>
            <person name="Staudigel H."/>
            <person name="Tebo B.M."/>
        </authorList>
    </citation>
    <scope>NUCLEOTIDE SEQUENCE [LARGE SCALE GENOMIC DNA]</scope>
    <source>
        <strain evidence="9 10">WC8-2</strain>
    </source>
</reference>
<dbReference type="InterPro" id="IPR037171">
    <property type="entry name" value="NagB/RpiA_transferase-like"/>
</dbReference>
<evidence type="ECO:0000256" key="1">
    <source>
        <dbReference type="ARBA" id="ARBA00000832"/>
    </source>
</evidence>
<name>A0AAN1XXK5_UNVUL</name>
<dbReference type="KEGG" id="vab:WPS_13880"/>
<accession>A0AAN1XXK5</accession>
<dbReference type="AlphaFoldDB" id="A0AAN1XXK5"/>
<keyword evidence="7" id="KW-0378">Hydrolase</keyword>
<evidence type="ECO:0000259" key="8">
    <source>
        <dbReference type="Pfam" id="PF01182"/>
    </source>
</evidence>
<evidence type="ECO:0000256" key="4">
    <source>
        <dbReference type="ARBA" id="ARBA00010662"/>
    </source>
</evidence>
<sequence>MAGLRNVTVLPDAGALATAAADHAVAVLQRTLAARERAHLALAGGSTPRAMNALLAAPPRRDALDWTRVVFWFGDERCVPPSDADSNYRMNRETLLDPLAVAPGRVHRMRGEDDPTAAAADYHAVLQRELGERPRLDLILLGMGPDGHTASLFPGTVSGIARSALCIAHFVPRLDRWRITLTPHAINDAHSVTITAGGAEKADALAMVLNGPPQPDVYPSQIVRPRSGDLHWFVDAAAAAKL</sequence>
<dbReference type="PANTHER" id="PTHR11054:SF0">
    <property type="entry name" value="6-PHOSPHOGLUCONOLACTONASE"/>
    <property type="match status" value="1"/>
</dbReference>
<comment type="catalytic activity">
    <reaction evidence="1 7">
        <text>6-phospho-D-glucono-1,5-lactone + H2O = 6-phospho-D-gluconate + H(+)</text>
        <dbReference type="Rhea" id="RHEA:12556"/>
        <dbReference type="ChEBI" id="CHEBI:15377"/>
        <dbReference type="ChEBI" id="CHEBI:15378"/>
        <dbReference type="ChEBI" id="CHEBI:57955"/>
        <dbReference type="ChEBI" id="CHEBI:58759"/>
        <dbReference type="EC" id="3.1.1.31"/>
    </reaction>
</comment>
<dbReference type="GO" id="GO:0017057">
    <property type="term" value="F:6-phosphogluconolactonase activity"/>
    <property type="evidence" value="ECO:0007669"/>
    <property type="project" value="UniProtKB-UniRule"/>
</dbReference>
<dbReference type="InterPro" id="IPR005900">
    <property type="entry name" value="6-phosphogluconolactonase_DevB"/>
</dbReference>
<comment type="function">
    <text evidence="2 7">Hydrolysis of 6-phosphogluconolactone to 6-phosphogluconate.</text>
</comment>